<evidence type="ECO:0000313" key="4">
    <source>
        <dbReference type="Proteomes" id="UP000479357"/>
    </source>
</evidence>
<dbReference type="Proteomes" id="UP000479357">
    <property type="component" value="Segment"/>
</dbReference>
<dbReference type="InterPro" id="IPR036397">
    <property type="entry name" value="RNaseH_sf"/>
</dbReference>
<dbReference type="InterPro" id="IPR012337">
    <property type="entry name" value="RNaseH-like_sf"/>
</dbReference>
<keyword evidence="1" id="KW-1194">Viral DNA replication</keyword>
<dbReference type="GO" id="GO:0003887">
    <property type="term" value="F:DNA-directed DNA polymerase activity"/>
    <property type="evidence" value="ECO:0007669"/>
    <property type="project" value="InterPro"/>
</dbReference>
<evidence type="ECO:0000259" key="2">
    <source>
        <dbReference type="SMART" id="SM00482"/>
    </source>
</evidence>
<dbReference type="SUPFAM" id="SSF53098">
    <property type="entry name" value="Ribonuclease H-like"/>
    <property type="match status" value="1"/>
</dbReference>
<dbReference type="KEGG" id="vg:55626491"/>
<keyword evidence="4" id="KW-1185">Reference proteome</keyword>
<protein>
    <submittedName>
        <fullName evidence="3">DNA polymerase I</fullName>
    </submittedName>
</protein>
<evidence type="ECO:0000313" key="3">
    <source>
        <dbReference type="EMBL" id="QHZ59827.1"/>
    </source>
</evidence>
<dbReference type="Gene3D" id="3.30.70.370">
    <property type="match status" value="1"/>
</dbReference>
<sequence>MEYKNRLLASDIEAVGFYDKVHTKKDIHCLCSIDIETEGVLLFHDHPEFDNVEVTDPYDNKTYTIPARVGTLDEGIKFWEKAVANGSKLIIHNAYGYDKHVIDKIWPDNTIKRKDYHDTFVQSKVQWFERPTPKGAKSPHGLKAYGIKCGVNKPEITDWTTIDAFKMHRVIEDCKIQASCYLMLEKEASLLKERYGVDFSVALDIEGQYAIECFRQEQNGVKIDIEHARRCIKDLDEKLEILRKEIEPQLPPTIKGSTPKISRREMSELFGFDSSRVREKWIKKKKDGEVVDVIEKPFHKPTVKYYNTQKHKAWKAEHSTLGRVPSFDTKKEVTDVIKRKHGDTKGWNIYKEEWETKVLNQNTCNHFDLEPEDTDIVCGAFTRISIEPSKLTQHEVVKGFLIKLGWKEAEEWNLKTDVNDNYIKVEEDTEVRWPRKAHYDNQLVKIVKKGEYLVSSPKLTDDDYEQLPEGLGKKIAEYNTYKHRRNFLENFKDPENKGILSYVREDGRIPAGVNNFATRSGRSSHRVWVNAPSESALYGKEIRSCIIAEEGNVLVGIDMKSAQLSIAAYYANNWDYYNNVAAGMEFDEDGKYVGETAHCVNTRMLGMVSDEDWREAVRTQDHTLIEKLSLKRKKSKGGSFSIIFGASGAKVGKTVGISERDGAKAKEKFLEQMGLDTVIDVLKYYEKTYKYGGGFMLPLAFGYWLWNNSSHKSFNTIDQGFEALAQKLATIKLSKDVKKLGLSDKMKIVCSVHDELLLEVEKGYEDEAGKLTGDAYTWSAKQIYLYHKKRPDHFANEEPPQFAIDLNGGYKTGKTYYDCH</sequence>
<dbReference type="SUPFAM" id="SSF56672">
    <property type="entry name" value="DNA/RNA polymerases"/>
    <property type="match status" value="1"/>
</dbReference>
<organism evidence="3 4">
    <name type="scientific">Alteromonas phage vB_AmeM_PT11-V22</name>
    <dbReference type="NCBI Taxonomy" id="2704031"/>
    <lineage>
        <taxon>Viruses</taxon>
        <taxon>Duplodnaviria</taxon>
        <taxon>Heunggongvirae</taxon>
        <taxon>Uroviricota</taxon>
        <taxon>Caudoviricetes</taxon>
        <taxon>Myoalterovirus</taxon>
        <taxon>Myoalterovirus PT11V22</taxon>
    </lineage>
</organism>
<reference evidence="3 4" key="1">
    <citation type="submission" date="2019-12" db="EMBL/GenBank/DDBJ databases">
        <title>Alteromonas phage V22 represents a new genus of marine bacteriophages that requires a novel tail fiber chaperone for host recognition.</title>
        <authorList>
            <person name="Gonzalez-Serrano R."/>
            <person name="Dunne M."/>
            <person name="Rosselli R."/>
            <person name="Martin-Cuadrado A.-B."/>
            <person name="Grosboillot V."/>
            <person name="Zinsli L."/>
            <person name="Roda-Garcia J.J."/>
            <person name="Loessner M.J."/>
            <person name="Rodriguez-Valera F."/>
        </authorList>
    </citation>
    <scope>NUCLEOTIDE SEQUENCE [LARGE SCALE GENOMIC DNA]</scope>
</reference>
<dbReference type="Gene3D" id="1.10.150.20">
    <property type="entry name" value="5' to 3' exonuclease, C-terminal subdomain"/>
    <property type="match status" value="1"/>
</dbReference>
<dbReference type="EMBL" id="MN877442">
    <property type="protein sequence ID" value="QHZ59827.1"/>
    <property type="molecule type" value="Genomic_DNA"/>
</dbReference>
<dbReference type="InterPro" id="IPR001098">
    <property type="entry name" value="DNA-dir_DNA_pol_A_palm_dom"/>
</dbReference>
<keyword evidence="1" id="KW-0235">DNA replication</keyword>
<evidence type="ECO:0000256" key="1">
    <source>
        <dbReference type="ARBA" id="ARBA00023109"/>
    </source>
</evidence>
<dbReference type="GO" id="GO:0003677">
    <property type="term" value="F:DNA binding"/>
    <property type="evidence" value="ECO:0007669"/>
    <property type="project" value="InterPro"/>
</dbReference>
<dbReference type="SMART" id="SM00482">
    <property type="entry name" value="POLAc"/>
    <property type="match status" value="1"/>
</dbReference>
<proteinExistence type="predicted"/>
<accession>A0A6C0R1Y4</accession>
<name>A0A6C0R1Y4_9CAUD</name>
<dbReference type="GO" id="GO:0039693">
    <property type="term" value="P:viral DNA genome replication"/>
    <property type="evidence" value="ECO:0007669"/>
    <property type="project" value="UniProtKB-KW"/>
</dbReference>
<dbReference type="Gene3D" id="3.30.420.10">
    <property type="entry name" value="Ribonuclease H-like superfamily/Ribonuclease H"/>
    <property type="match status" value="1"/>
</dbReference>
<dbReference type="InterPro" id="IPR043502">
    <property type="entry name" value="DNA/RNA_pol_sf"/>
</dbReference>
<dbReference type="GeneID" id="55626491"/>
<dbReference type="GO" id="GO:0006260">
    <property type="term" value="P:DNA replication"/>
    <property type="evidence" value="ECO:0007669"/>
    <property type="project" value="InterPro"/>
</dbReference>
<dbReference type="RefSeq" id="YP_009855751.1">
    <property type="nucleotide sequence ID" value="NC_048847.1"/>
</dbReference>
<feature type="domain" description="DNA-directed DNA polymerase family A palm" evidence="2">
    <location>
        <begin position="539"/>
        <end position="764"/>
    </location>
</feature>